<dbReference type="AlphaFoldDB" id="A0A1R3KMR9"/>
<dbReference type="EMBL" id="AWUE01012752">
    <property type="protein sequence ID" value="OMP08382.1"/>
    <property type="molecule type" value="Genomic_DNA"/>
</dbReference>
<dbReference type="Proteomes" id="UP000187203">
    <property type="component" value="Unassembled WGS sequence"/>
</dbReference>
<name>A0A1R3KMR9_9ROSI</name>
<reference evidence="2" key="1">
    <citation type="submission" date="2013-09" db="EMBL/GenBank/DDBJ databases">
        <title>Corchorus olitorius genome sequencing.</title>
        <authorList>
            <person name="Alam M."/>
            <person name="Haque M.S."/>
            <person name="Islam M.S."/>
            <person name="Emdad E.M."/>
            <person name="Islam M.M."/>
            <person name="Ahmed B."/>
            <person name="Halim A."/>
            <person name="Hossen Q.M.M."/>
            <person name="Hossain M.Z."/>
            <person name="Ahmed R."/>
            <person name="Khan M.M."/>
            <person name="Islam R."/>
            <person name="Rashid M.M."/>
            <person name="Khan S.A."/>
            <person name="Rahman M.S."/>
            <person name="Alam M."/>
            <person name="Yahiya A.S."/>
            <person name="Khan M.S."/>
            <person name="Azam M.S."/>
            <person name="Haque T."/>
            <person name="Lashkar M.Z.H."/>
            <person name="Akhand A.I."/>
            <person name="Morshed G."/>
            <person name="Roy S."/>
            <person name="Uddin K.S."/>
            <person name="Rabeya T."/>
            <person name="Hossain A.S."/>
            <person name="Chowdhury A."/>
            <person name="Snigdha A.R."/>
            <person name="Mortoza M.S."/>
            <person name="Matin S.A."/>
            <person name="Hoque S.M.E."/>
            <person name="Islam M.K."/>
            <person name="Roy D.K."/>
            <person name="Haider R."/>
            <person name="Moosa M.M."/>
            <person name="Elias S.M."/>
            <person name="Hasan A.M."/>
            <person name="Jahan S."/>
            <person name="Shafiuddin M."/>
            <person name="Mahmood N."/>
            <person name="Shommy N.S."/>
        </authorList>
    </citation>
    <scope>NUCLEOTIDE SEQUENCE [LARGE SCALE GENOMIC DNA]</scope>
    <source>
        <strain evidence="2">cv. O-4</strain>
    </source>
</reference>
<sequence>MGVKLNEDEAEIENYHCHRRTTIRERTALCDMKDRKRITCLNWVV</sequence>
<organism evidence="1 2">
    <name type="scientific">Corchorus olitorius</name>
    <dbReference type="NCBI Taxonomy" id="93759"/>
    <lineage>
        <taxon>Eukaryota</taxon>
        <taxon>Viridiplantae</taxon>
        <taxon>Streptophyta</taxon>
        <taxon>Embryophyta</taxon>
        <taxon>Tracheophyta</taxon>
        <taxon>Spermatophyta</taxon>
        <taxon>Magnoliopsida</taxon>
        <taxon>eudicotyledons</taxon>
        <taxon>Gunneridae</taxon>
        <taxon>Pentapetalae</taxon>
        <taxon>rosids</taxon>
        <taxon>malvids</taxon>
        <taxon>Malvales</taxon>
        <taxon>Malvaceae</taxon>
        <taxon>Grewioideae</taxon>
        <taxon>Apeibeae</taxon>
        <taxon>Corchorus</taxon>
    </lineage>
</organism>
<evidence type="ECO:0000313" key="2">
    <source>
        <dbReference type="Proteomes" id="UP000187203"/>
    </source>
</evidence>
<proteinExistence type="predicted"/>
<protein>
    <submittedName>
        <fullName evidence="1">Uncharacterized protein</fullName>
    </submittedName>
</protein>
<accession>A0A1R3KMR9</accession>
<evidence type="ECO:0000313" key="1">
    <source>
        <dbReference type="EMBL" id="OMP08382.1"/>
    </source>
</evidence>
<keyword evidence="2" id="KW-1185">Reference proteome</keyword>
<gene>
    <name evidence="1" type="ORF">COLO4_06528</name>
</gene>
<comment type="caution">
    <text evidence="1">The sequence shown here is derived from an EMBL/GenBank/DDBJ whole genome shotgun (WGS) entry which is preliminary data.</text>
</comment>